<dbReference type="RefSeq" id="WP_139930630.1">
    <property type="nucleotide sequence ID" value="NZ_CP040915.1"/>
</dbReference>
<dbReference type="Gene3D" id="3.40.50.1010">
    <property type="entry name" value="5'-nuclease"/>
    <property type="match status" value="1"/>
</dbReference>
<gene>
    <name evidence="1" type="ORF">FE374_17485</name>
</gene>
<dbReference type="AlphaFoldDB" id="A0A5B8C6V3"/>
<dbReference type="OrthoDB" id="8370557at2"/>
<dbReference type="KEGG" id="gyu:FE374_17485"/>
<organism evidence="1 2">
    <name type="scientific">Georgenia yuyongxinii</name>
    <dbReference type="NCBI Taxonomy" id="2589797"/>
    <lineage>
        <taxon>Bacteria</taxon>
        <taxon>Bacillati</taxon>
        <taxon>Actinomycetota</taxon>
        <taxon>Actinomycetes</taxon>
        <taxon>Micrococcales</taxon>
        <taxon>Bogoriellaceae</taxon>
        <taxon>Georgenia</taxon>
    </lineage>
</organism>
<accession>A0A5B8C6V3</accession>
<name>A0A5B8C6V3_9MICO</name>
<evidence type="ECO:0000313" key="1">
    <source>
        <dbReference type="EMBL" id="QDC26164.1"/>
    </source>
</evidence>
<proteinExistence type="predicted"/>
<evidence type="ECO:0000313" key="2">
    <source>
        <dbReference type="Proteomes" id="UP000314616"/>
    </source>
</evidence>
<protein>
    <submittedName>
        <fullName evidence="1">Type II toxin-antitoxin system VapC family toxin</fullName>
    </submittedName>
</protein>
<sequence>MTRFVVDAGAVLDLVASGAEVPAAHELLAPTLLRSQTLSLLHEAVHRGDLSAVAARDRLDRIGRMRIRLLGDSALRRRAWQVADQLGWASTFDAEYVALTQLQADALVTASADLSAAVADVVRVAPIATLLDPSA</sequence>
<dbReference type="Proteomes" id="UP000314616">
    <property type="component" value="Chromosome"/>
</dbReference>
<dbReference type="EMBL" id="CP040915">
    <property type="protein sequence ID" value="QDC26164.1"/>
    <property type="molecule type" value="Genomic_DNA"/>
</dbReference>
<reference evidence="1 2" key="1">
    <citation type="submission" date="2019-05" db="EMBL/GenBank/DDBJ databases">
        <title>Georgenia *** sp. nov., and Georgenia *** sp. nov., isolated from the intestinal contents of plateau pika (Ochotona curzoniae) in the Qinghai-Tibet plateau of China.</title>
        <authorList>
            <person name="Tian Z."/>
        </authorList>
    </citation>
    <scope>NUCLEOTIDE SEQUENCE [LARGE SCALE GENOMIC DNA]</scope>
    <source>
        <strain evidence="1 2">Z443</strain>
    </source>
</reference>